<comment type="caution">
    <text evidence="1">The sequence shown here is derived from an EMBL/GenBank/DDBJ whole genome shotgun (WGS) entry which is preliminary data.</text>
</comment>
<name>A0AAW2I8H6_9NEOP</name>
<protein>
    <submittedName>
        <fullName evidence="1">Uncharacterized protein</fullName>
    </submittedName>
</protein>
<reference evidence="1" key="1">
    <citation type="journal article" date="2024" name="Gigascience">
        <title>Chromosome-level genome of the poultry shaft louse Menopon gallinae provides insight into the host-switching and adaptive evolution of parasitic lice.</title>
        <authorList>
            <person name="Xu Y."/>
            <person name="Ma L."/>
            <person name="Liu S."/>
            <person name="Liang Y."/>
            <person name="Liu Q."/>
            <person name="He Z."/>
            <person name="Tian L."/>
            <person name="Duan Y."/>
            <person name="Cai W."/>
            <person name="Li H."/>
            <person name="Song F."/>
        </authorList>
    </citation>
    <scope>NUCLEOTIDE SEQUENCE</scope>
    <source>
        <strain evidence="1">Cailab_2023a</strain>
    </source>
</reference>
<sequence>MIRNACFINFFPTQLRLSTNCNLQIKDLLSRLITVECTPSQSKFTLFGACCSCEPHESLKYQETTRRRTSYVILIIRDLFEG</sequence>
<evidence type="ECO:0000313" key="1">
    <source>
        <dbReference type="EMBL" id="KAL0278682.1"/>
    </source>
</evidence>
<proteinExistence type="predicted"/>
<dbReference type="EMBL" id="JARGDH010000001">
    <property type="protein sequence ID" value="KAL0278682.1"/>
    <property type="molecule type" value="Genomic_DNA"/>
</dbReference>
<accession>A0AAW2I8H6</accession>
<dbReference type="AlphaFoldDB" id="A0AAW2I8H6"/>
<gene>
    <name evidence="1" type="ORF">PYX00_000432</name>
</gene>
<organism evidence="1">
    <name type="scientific">Menopon gallinae</name>
    <name type="common">poultry shaft louse</name>
    <dbReference type="NCBI Taxonomy" id="328185"/>
    <lineage>
        <taxon>Eukaryota</taxon>
        <taxon>Metazoa</taxon>
        <taxon>Ecdysozoa</taxon>
        <taxon>Arthropoda</taxon>
        <taxon>Hexapoda</taxon>
        <taxon>Insecta</taxon>
        <taxon>Pterygota</taxon>
        <taxon>Neoptera</taxon>
        <taxon>Paraneoptera</taxon>
        <taxon>Psocodea</taxon>
        <taxon>Troctomorpha</taxon>
        <taxon>Phthiraptera</taxon>
        <taxon>Amblycera</taxon>
        <taxon>Menoponidae</taxon>
        <taxon>Menopon</taxon>
    </lineage>
</organism>